<dbReference type="Gene3D" id="3.30.200.20">
    <property type="entry name" value="Phosphorylase Kinase, domain 1"/>
    <property type="match status" value="1"/>
</dbReference>
<dbReference type="FunFam" id="3.30.200.20:FF:000097">
    <property type="entry name" value="Probable serine/threonine-protein kinase nek1"/>
    <property type="match status" value="1"/>
</dbReference>
<feature type="domain" description="Protein kinase" evidence="11">
    <location>
        <begin position="37"/>
        <end position="293"/>
    </location>
</feature>
<dbReference type="EMBL" id="GG663739">
    <property type="protein sequence ID" value="EEH56994.1"/>
    <property type="molecule type" value="Genomic_DNA"/>
</dbReference>
<evidence type="ECO:0000256" key="8">
    <source>
        <dbReference type="ARBA" id="ARBA00047899"/>
    </source>
</evidence>
<feature type="compositionally biased region" description="Polar residues" evidence="10">
    <location>
        <begin position="584"/>
        <end position="594"/>
    </location>
</feature>
<evidence type="ECO:0000256" key="1">
    <source>
        <dbReference type="ARBA" id="ARBA00010886"/>
    </source>
</evidence>
<dbReference type="OMA" id="RTFFCEV"/>
<dbReference type="GO" id="GO:0004674">
    <property type="term" value="F:protein serine/threonine kinase activity"/>
    <property type="evidence" value="ECO:0007669"/>
    <property type="project" value="UniProtKB-KW"/>
</dbReference>
<evidence type="ECO:0000313" key="13">
    <source>
        <dbReference type="Proteomes" id="UP000001876"/>
    </source>
</evidence>
<feature type="region of interest" description="Disordered" evidence="10">
    <location>
        <begin position="322"/>
        <end position="438"/>
    </location>
</feature>
<dbReference type="Gene3D" id="1.10.510.10">
    <property type="entry name" value="Transferase(Phosphotransferase) domain 1"/>
    <property type="match status" value="1"/>
</dbReference>
<dbReference type="PROSITE" id="PS50011">
    <property type="entry name" value="PROTEIN_KINASE_DOM"/>
    <property type="match status" value="1"/>
</dbReference>
<dbReference type="PANTHER" id="PTHR44899">
    <property type="entry name" value="CAMK FAMILY PROTEIN KINASE"/>
    <property type="match status" value="1"/>
</dbReference>
<keyword evidence="6 12" id="KW-0418">Kinase</keyword>
<dbReference type="STRING" id="564608.C1MRN3"/>
<dbReference type="EC" id="2.7.11.1" evidence="2"/>
<evidence type="ECO:0000256" key="5">
    <source>
        <dbReference type="ARBA" id="ARBA00022741"/>
    </source>
</evidence>
<feature type="region of interest" description="Disordered" evidence="10">
    <location>
        <begin position="573"/>
        <end position="601"/>
    </location>
</feature>
<feature type="compositionally biased region" description="Basic and acidic residues" evidence="10">
    <location>
        <begin position="338"/>
        <end position="349"/>
    </location>
</feature>
<gene>
    <name evidence="12" type="primary">FA2</name>
    <name evidence="12" type="ORF">MICPUCDRAFT_58165</name>
</gene>
<sequence>MSGSARNGGGPAAAKPNAQAIPGLQGGGVKRHSLADFEKLVTIAKGSFGVVYKATKKDTGRVYALKQVDISNMNRAQREEAVDEARVLSTLDSKFIIKYYDCFLEDGKLNIVMQYAPNGTLHHRLQKQPGKVLPERAVWKFFIQALLGLRHIHAKNIIHRDVKSLNLFFDSEDNVVMGDLGIAKVLSANTQFAQTIVGTPYYLSPELCEDQPYNEKSDVWALGVVLYEMCTGGKHPFDAQNEGALIRKIMKGVYQPLPHGKFSTQLSDILRMCLTMDHKHRPDTAKLLAHPAIVSRARSLDLVLDPDAKNVTKSTVGDFGINAASKERQTEAPVQEAPVERKATHERPPLAEMPPPPPPADWELPSNPHLRQQMRSGDALKQASRGSQRVYQPEAPPIGKAGMDDNIDYPAYDQSRRADPAPNSRAGSLHASARNQQSMRMDTIKAAAAEAAEAAAAQKKAEMEAARKANETPVGAPARPIRPANPEVGALMGGGFDGTDPFIAHQMAKLGVGADDLKGAMEAAAEERRMALEAAKVNGRGGALGNIMGGYGGDESFKQQGYGAAYKQEQPATPVAAKVASPARAQQTRQSSSPFDDMARDDKNKYRTASMEQSSALKNATYEPPKFARKRATDLMITGPSMRAAGAPSRGGSGGGGFRTAANMGYAASCVGSETTTVAPTSYYNP</sequence>
<evidence type="ECO:0000256" key="9">
    <source>
        <dbReference type="ARBA" id="ARBA00048679"/>
    </source>
</evidence>
<keyword evidence="4" id="KW-0808">Transferase</keyword>
<protein>
    <recommendedName>
        <fullName evidence="2">non-specific serine/threonine protein kinase</fullName>
        <ecNumber evidence="2">2.7.11.1</ecNumber>
    </recommendedName>
</protein>
<dbReference type="PROSITE" id="PS00108">
    <property type="entry name" value="PROTEIN_KINASE_ST"/>
    <property type="match status" value="1"/>
</dbReference>
<dbReference type="Proteomes" id="UP000001876">
    <property type="component" value="Unassembled WGS sequence"/>
</dbReference>
<feature type="compositionally biased region" description="Gly residues" evidence="10">
    <location>
        <begin position="1"/>
        <end position="11"/>
    </location>
</feature>
<organism evidence="13">
    <name type="scientific">Micromonas pusilla (strain CCMP1545)</name>
    <name type="common">Picoplanktonic green alga</name>
    <dbReference type="NCBI Taxonomy" id="564608"/>
    <lineage>
        <taxon>Eukaryota</taxon>
        <taxon>Viridiplantae</taxon>
        <taxon>Chlorophyta</taxon>
        <taxon>Mamiellophyceae</taxon>
        <taxon>Mamiellales</taxon>
        <taxon>Mamiellaceae</taxon>
        <taxon>Micromonas</taxon>
    </lineage>
</organism>
<dbReference type="InterPro" id="IPR008271">
    <property type="entry name" value="Ser/Thr_kinase_AS"/>
</dbReference>
<evidence type="ECO:0000256" key="7">
    <source>
        <dbReference type="ARBA" id="ARBA00022840"/>
    </source>
</evidence>
<keyword evidence="13" id="KW-1185">Reference proteome</keyword>
<keyword evidence="3" id="KW-0723">Serine/threonine-protein kinase</keyword>
<comment type="similarity">
    <text evidence="1">Belongs to the protein kinase superfamily. NEK Ser/Thr protein kinase family. NIMA subfamily.</text>
</comment>
<keyword evidence="5" id="KW-0547">Nucleotide-binding</keyword>
<accession>C1MRN3</accession>
<keyword evidence="7" id="KW-0067">ATP-binding</keyword>
<feature type="compositionally biased region" description="Pro residues" evidence="10">
    <location>
        <begin position="351"/>
        <end position="360"/>
    </location>
</feature>
<dbReference type="InterPro" id="IPR011009">
    <property type="entry name" value="Kinase-like_dom_sf"/>
</dbReference>
<evidence type="ECO:0000256" key="3">
    <source>
        <dbReference type="ARBA" id="ARBA00022527"/>
    </source>
</evidence>
<dbReference type="Pfam" id="PF00069">
    <property type="entry name" value="Pkinase"/>
    <property type="match status" value="1"/>
</dbReference>
<dbReference type="InterPro" id="IPR051131">
    <property type="entry name" value="NEK_Ser/Thr_kinase_NIMA"/>
</dbReference>
<evidence type="ECO:0000256" key="4">
    <source>
        <dbReference type="ARBA" id="ARBA00022679"/>
    </source>
</evidence>
<dbReference type="PANTHER" id="PTHR44899:SF7">
    <property type="entry name" value="NIMA-RELATED KINASE"/>
    <property type="match status" value="1"/>
</dbReference>
<evidence type="ECO:0000259" key="11">
    <source>
        <dbReference type="PROSITE" id="PS50011"/>
    </source>
</evidence>
<dbReference type="SUPFAM" id="SSF56112">
    <property type="entry name" value="Protein kinase-like (PK-like)"/>
    <property type="match status" value="1"/>
</dbReference>
<dbReference type="GeneID" id="9683978"/>
<dbReference type="OrthoDB" id="248923at2759"/>
<reference evidence="12 13" key="1">
    <citation type="journal article" date="2009" name="Science">
        <title>Green evolution and dynamic adaptations revealed by genomes of the marine picoeukaryotes Micromonas.</title>
        <authorList>
            <person name="Worden A.Z."/>
            <person name="Lee J.H."/>
            <person name="Mock T."/>
            <person name="Rouze P."/>
            <person name="Simmons M.P."/>
            <person name="Aerts A.L."/>
            <person name="Allen A.E."/>
            <person name="Cuvelier M.L."/>
            <person name="Derelle E."/>
            <person name="Everett M.V."/>
            <person name="Foulon E."/>
            <person name="Grimwood J."/>
            <person name="Gundlach H."/>
            <person name="Henrissat B."/>
            <person name="Napoli C."/>
            <person name="McDonald S.M."/>
            <person name="Parker M.S."/>
            <person name="Rombauts S."/>
            <person name="Salamov A."/>
            <person name="Von Dassow P."/>
            <person name="Badger J.H."/>
            <person name="Coutinho P.M."/>
            <person name="Demir E."/>
            <person name="Dubchak I."/>
            <person name="Gentemann C."/>
            <person name="Eikrem W."/>
            <person name="Gready J.E."/>
            <person name="John U."/>
            <person name="Lanier W."/>
            <person name="Lindquist E.A."/>
            <person name="Lucas S."/>
            <person name="Mayer K.F."/>
            <person name="Moreau H."/>
            <person name="Not F."/>
            <person name="Otillar R."/>
            <person name="Panaud O."/>
            <person name="Pangilinan J."/>
            <person name="Paulsen I."/>
            <person name="Piegu B."/>
            <person name="Poliakov A."/>
            <person name="Robbens S."/>
            <person name="Schmutz J."/>
            <person name="Toulza E."/>
            <person name="Wyss T."/>
            <person name="Zelensky A."/>
            <person name="Zhou K."/>
            <person name="Armbrust E.V."/>
            <person name="Bhattacharya D."/>
            <person name="Goodenough U.W."/>
            <person name="Van de Peer Y."/>
            <person name="Grigoriev I.V."/>
        </authorList>
    </citation>
    <scope>NUCLEOTIDE SEQUENCE [LARGE SCALE GENOMIC DNA]</scope>
    <source>
        <strain evidence="12 13">CCMP1545</strain>
    </source>
</reference>
<dbReference type="AlphaFoldDB" id="C1MRN3"/>
<evidence type="ECO:0000256" key="10">
    <source>
        <dbReference type="SAM" id="MobiDB-lite"/>
    </source>
</evidence>
<dbReference type="SMART" id="SM00220">
    <property type="entry name" value="S_TKc"/>
    <property type="match status" value="1"/>
</dbReference>
<evidence type="ECO:0000256" key="2">
    <source>
        <dbReference type="ARBA" id="ARBA00012513"/>
    </source>
</evidence>
<comment type="catalytic activity">
    <reaction evidence="9">
        <text>L-seryl-[protein] + ATP = O-phospho-L-seryl-[protein] + ADP + H(+)</text>
        <dbReference type="Rhea" id="RHEA:17989"/>
        <dbReference type="Rhea" id="RHEA-COMP:9863"/>
        <dbReference type="Rhea" id="RHEA-COMP:11604"/>
        <dbReference type="ChEBI" id="CHEBI:15378"/>
        <dbReference type="ChEBI" id="CHEBI:29999"/>
        <dbReference type="ChEBI" id="CHEBI:30616"/>
        <dbReference type="ChEBI" id="CHEBI:83421"/>
        <dbReference type="ChEBI" id="CHEBI:456216"/>
        <dbReference type="EC" id="2.7.11.1"/>
    </reaction>
</comment>
<dbReference type="InterPro" id="IPR000719">
    <property type="entry name" value="Prot_kinase_dom"/>
</dbReference>
<dbReference type="GO" id="GO:0005524">
    <property type="term" value="F:ATP binding"/>
    <property type="evidence" value="ECO:0007669"/>
    <property type="project" value="UniProtKB-KW"/>
</dbReference>
<evidence type="ECO:0000313" key="12">
    <source>
        <dbReference type="EMBL" id="EEH56994.1"/>
    </source>
</evidence>
<dbReference type="RefSeq" id="XP_003058539.1">
    <property type="nucleotide sequence ID" value="XM_003058493.1"/>
</dbReference>
<evidence type="ECO:0000256" key="6">
    <source>
        <dbReference type="ARBA" id="ARBA00022777"/>
    </source>
</evidence>
<feature type="compositionally biased region" description="Low complexity" evidence="10">
    <location>
        <begin position="12"/>
        <end position="21"/>
    </location>
</feature>
<dbReference type="KEGG" id="mpp:MICPUCDRAFT_58165"/>
<comment type="catalytic activity">
    <reaction evidence="8">
        <text>L-threonyl-[protein] + ATP = O-phospho-L-threonyl-[protein] + ADP + H(+)</text>
        <dbReference type="Rhea" id="RHEA:46608"/>
        <dbReference type="Rhea" id="RHEA-COMP:11060"/>
        <dbReference type="Rhea" id="RHEA-COMP:11605"/>
        <dbReference type="ChEBI" id="CHEBI:15378"/>
        <dbReference type="ChEBI" id="CHEBI:30013"/>
        <dbReference type="ChEBI" id="CHEBI:30616"/>
        <dbReference type="ChEBI" id="CHEBI:61977"/>
        <dbReference type="ChEBI" id="CHEBI:456216"/>
        <dbReference type="EC" id="2.7.11.1"/>
    </reaction>
</comment>
<name>C1MRN3_MICPC</name>
<feature type="region of interest" description="Disordered" evidence="10">
    <location>
        <begin position="1"/>
        <end position="21"/>
    </location>
</feature>
<proteinExistence type="inferred from homology"/>
<dbReference type="eggNOG" id="KOG0591">
    <property type="taxonomic scope" value="Eukaryota"/>
</dbReference>